<evidence type="ECO:0000256" key="1">
    <source>
        <dbReference type="ARBA" id="ARBA00022884"/>
    </source>
</evidence>
<protein>
    <recommendedName>
        <fullName evidence="3">CRM domain-containing protein</fullName>
    </recommendedName>
</protein>
<evidence type="ECO:0000256" key="2">
    <source>
        <dbReference type="PROSITE-ProRule" id="PRU00626"/>
    </source>
</evidence>
<evidence type="ECO:0000259" key="3">
    <source>
        <dbReference type="PROSITE" id="PS51295"/>
    </source>
</evidence>
<gene>
    <name evidence="4" type="ORF">V6N11_044529</name>
</gene>
<dbReference type="Gene3D" id="3.30.110.60">
    <property type="entry name" value="YhbY-like"/>
    <property type="match status" value="1"/>
</dbReference>
<name>A0ABR2RFI0_9ROSI</name>
<dbReference type="InterPro" id="IPR001890">
    <property type="entry name" value="RNA-binding_CRM"/>
</dbReference>
<dbReference type="PROSITE" id="PS51295">
    <property type="entry name" value="CRM"/>
    <property type="match status" value="1"/>
</dbReference>
<organism evidence="4 5">
    <name type="scientific">Hibiscus sabdariffa</name>
    <name type="common">roselle</name>
    <dbReference type="NCBI Taxonomy" id="183260"/>
    <lineage>
        <taxon>Eukaryota</taxon>
        <taxon>Viridiplantae</taxon>
        <taxon>Streptophyta</taxon>
        <taxon>Embryophyta</taxon>
        <taxon>Tracheophyta</taxon>
        <taxon>Spermatophyta</taxon>
        <taxon>Magnoliopsida</taxon>
        <taxon>eudicotyledons</taxon>
        <taxon>Gunneridae</taxon>
        <taxon>Pentapetalae</taxon>
        <taxon>rosids</taxon>
        <taxon>malvids</taxon>
        <taxon>Malvales</taxon>
        <taxon>Malvaceae</taxon>
        <taxon>Malvoideae</taxon>
        <taxon>Hibiscus</taxon>
    </lineage>
</organism>
<accession>A0ABR2RFI0</accession>
<keyword evidence="5" id="KW-1185">Reference proteome</keyword>
<dbReference type="EMBL" id="JBBPBN010000023">
    <property type="protein sequence ID" value="KAK9011684.1"/>
    <property type="molecule type" value="Genomic_DNA"/>
</dbReference>
<dbReference type="Pfam" id="PF01985">
    <property type="entry name" value="CRS1_YhbY"/>
    <property type="match status" value="1"/>
</dbReference>
<evidence type="ECO:0000313" key="4">
    <source>
        <dbReference type="EMBL" id="KAK9011684.1"/>
    </source>
</evidence>
<dbReference type="Proteomes" id="UP001396334">
    <property type="component" value="Unassembled WGS sequence"/>
</dbReference>
<dbReference type="SUPFAM" id="SSF75471">
    <property type="entry name" value="YhbY-like"/>
    <property type="match status" value="1"/>
</dbReference>
<proteinExistence type="predicted"/>
<dbReference type="InterPro" id="IPR035920">
    <property type="entry name" value="YhbY-like_sf"/>
</dbReference>
<dbReference type="PANTHER" id="PTHR31426:SF2">
    <property type="entry name" value="OS01G0958400 PROTEIN"/>
    <property type="match status" value="1"/>
</dbReference>
<sequence length="81" mass="9305">MLYEVSKVQGPMVKPRDLMGEERFYMRKMALKRSNYVTVGRRGIFGGIILNIHIHGKKHETVSSFVSLAKYTNMRAKLSDS</sequence>
<dbReference type="InterPro" id="IPR040286">
    <property type="entry name" value="At3g25440-like"/>
</dbReference>
<dbReference type="PANTHER" id="PTHR31426">
    <property type="entry name" value="GROUP II INTRON SPLICING FACTOR CRS1-LIKE"/>
    <property type="match status" value="1"/>
</dbReference>
<comment type="caution">
    <text evidence="4">The sequence shown here is derived from an EMBL/GenBank/DDBJ whole genome shotgun (WGS) entry which is preliminary data.</text>
</comment>
<feature type="domain" description="CRM" evidence="3">
    <location>
        <begin position="16"/>
        <end position="81"/>
    </location>
</feature>
<evidence type="ECO:0000313" key="5">
    <source>
        <dbReference type="Proteomes" id="UP001396334"/>
    </source>
</evidence>
<keyword evidence="1 2" id="KW-0694">RNA-binding</keyword>
<reference evidence="4 5" key="1">
    <citation type="journal article" date="2024" name="G3 (Bethesda)">
        <title>Genome assembly of Hibiscus sabdariffa L. provides insights into metabolisms of medicinal natural products.</title>
        <authorList>
            <person name="Kim T."/>
        </authorList>
    </citation>
    <scope>NUCLEOTIDE SEQUENCE [LARGE SCALE GENOMIC DNA]</scope>
    <source>
        <strain evidence="4">TK-2024</strain>
        <tissue evidence="4">Old leaves</tissue>
    </source>
</reference>